<accession>A0A1G2JPJ6</accession>
<dbReference type="EMBL" id="MHPU01000012">
    <property type="protein sequence ID" value="OGZ89054.1"/>
    <property type="molecule type" value="Genomic_DNA"/>
</dbReference>
<reference evidence="3 4" key="1">
    <citation type="journal article" date="2016" name="Nat. Commun.">
        <title>Thousands of microbial genomes shed light on interconnected biogeochemical processes in an aquifer system.</title>
        <authorList>
            <person name="Anantharaman K."/>
            <person name="Brown C.T."/>
            <person name="Hug L.A."/>
            <person name="Sharon I."/>
            <person name="Castelle C.J."/>
            <person name="Probst A.J."/>
            <person name="Thomas B.C."/>
            <person name="Singh A."/>
            <person name="Wilkins M.J."/>
            <person name="Karaoz U."/>
            <person name="Brodie E.L."/>
            <person name="Williams K.H."/>
            <person name="Hubbard S.S."/>
            <person name="Banfield J.F."/>
        </authorList>
    </citation>
    <scope>NUCLEOTIDE SEQUENCE [LARGE SCALE GENOMIC DNA]</scope>
</reference>
<name>A0A1G2JPJ6_9BACT</name>
<evidence type="ECO:0000256" key="2">
    <source>
        <dbReference type="ARBA" id="ARBA00022485"/>
    </source>
</evidence>
<keyword evidence="2" id="KW-0004">4Fe-4S</keyword>
<protein>
    <submittedName>
        <fullName evidence="3">Uncharacterized protein</fullName>
    </submittedName>
</protein>
<comment type="cofactor">
    <cofactor evidence="1">
        <name>[4Fe-4S] cluster</name>
        <dbReference type="ChEBI" id="CHEBI:49883"/>
    </cofactor>
</comment>
<dbReference type="Gene3D" id="3.20.20.70">
    <property type="entry name" value="Aldolase class I"/>
    <property type="match status" value="1"/>
</dbReference>
<dbReference type="GO" id="GO:0051539">
    <property type="term" value="F:4 iron, 4 sulfur cluster binding"/>
    <property type="evidence" value="ECO:0007669"/>
    <property type="project" value="UniProtKB-KW"/>
</dbReference>
<evidence type="ECO:0000313" key="4">
    <source>
        <dbReference type="Proteomes" id="UP000178935"/>
    </source>
</evidence>
<dbReference type="GO" id="GO:0030488">
    <property type="term" value="P:tRNA methylation"/>
    <property type="evidence" value="ECO:0007669"/>
    <property type="project" value="TreeGrafter"/>
</dbReference>
<comment type="caution">
    <text evidence="3">The sequence shown here is derived from an EMBL/GenBank/DDBJ whole genome shotgun (WGS) entry which is preliminary data.</text>
</comment>
<dbReference type="AlphaFoldDB" id="A0A1G2JPJ6"/>
<evidence type="ECO:0000313" key="3">
    <source>
        <dbReference type="EMBL" id="OGZ89054.1"/>
    </source>
</evidence>
<dbReference type="InterPro" id="IPR013785">
    <property type="entry name" value="Aldolase_TIM"/>
</dbReference>
<keyword evidence="2" id="KW-0408">Iron</keyword>
<organism evidence="3 4">
    <name type="scientific">Candidatus Staskawiczbacteria bacterium RIFOXYD1_FULL_32_13</name>
    <dbReference type="NCBI Taxonomy" id="1802234"/>
    <lineage>
        <taxon>Bacteria</taxon>
        <taxon>Candidatus Staskawicziibacteriota</taxon>
    </lineage>
</organism>
<proteinExistence type="predicted"/>
<keyword evidence="2" id="KW-0411">Iron-sulfur</keyword>
<dbReference type="GO" id="GO:0070475">
    <property type="term" value="P:rRNA base methylation"/>
    <property type="evidence" value="ECO:0007669"/>
    <property type="project" value="TreeGrafter"/>
</dbReference>
<dbReference type="PANTHER" id="PTHR30544:SF5">
    <property type="entry name" value="RADICAL SAM CORE DOMAIN-CONTAINING PROTEIN"/>
    <property type="match status" value="1"/>
</dbReference>
<sequence length="122" mass="14035">MPIAKIHHLKTILVAAKKFSEKNQNSRVWLNYMIFNKFNNFSKDAKDLSKLLKGTEKNFNLFLTIPNCDCLGFHKANEQQIEAFRKKLLNEGVENRILKFITAGNDIEAGCGEFLFIPNESK</sequence>
<keyword evidence="2" id="KW-0479">Metal-binding</keyword>
<dbReference type="PANTHER" id="PTHR30544">
    <property type="entry name" value="23S RRNA METHYLTRANSFERASE"/>
    <property type="match status" value="1"/>
</dbReference>
<dbReference type="InterPro" id="IPR040072">
    <property type="entry name" value="Methyltransferase_A"/>
</dbReference>
<gene>
    <name evidence="3" type="ORF">A2561_05405</name>
</gene>
<evidence type="ECO:0000256" key="1">
    <source>
        <dbReference type="ARBA" id="ARBA00001966"/>
    </source>
</evidence>
<dbReference type="Proteomes" id="UP000178935">
    <property type="component" value="Unassembled WGS sequence"/>
</dbReference>